<organism evidence="7 8">
    <name type="scientific">Candidatus Uhrbacteria bacterium CG10_big_fil_rev_8_21_14_0_10_48_16</name>
    <dbReference type="NCBI Taxonomy" id="1975038"/>
    <lineage>
        <taxon>Bacteria</taxon>
        <taxon>Candidatus Uhriibacteriota</taxon>
    </lineage>
</organism>
<evidence type="ECO:0000259" key="6">
    <source>
        <dbReference type="SMART" id="SM00363"/>
    </source>
</evidence>
<dbReference type="Gene3D" id="3.10.290.10">
    <property type="entry name" value="RNA-binding S4 domain"/>
    <property type="match status" value="1"/>
</dbReference>
<feature type="active site" evidence="3">
    <location>
        <position position="137"/>
    </location>
</feature>
<dbReference type="NCBIfam" id="TIGR00005">
    <property type="entry name" value="rluA_subfam"/>
    <property type="match status" value="1"/>
</dbReference>
<dbReference type="SUPFAM" id="SSF55120">
    <property type="entry name" value="Pseudouridine synthase"/>
    <property type="match status" value="1"/>
</dbReference>
<evidence type="ECO:0000256" key="5">
    <source>
        <dbReference type="RuleBase" id="RU362028"/>
    </source>
</evidence>
<dbReference type="EMBL" id="PFEU01000008">
    <property type="protein sequence ID" value="PJE76921.1"/>
    <property type="molecule type" value="Genomic_DNA"/>
</dbReference>
<dbReference type="CDD" id="cd00165">
    <property type="entry name" value="S4"/>
    <property type="match status" value="1"/>
</dbReference>
<dbReference type="EC" id="5.4.99.-" evidence="5"/>
<dbReference type="Proteomes" id="UP000231436">
    <property type="component" value="Unassembled WGS sequence"/>
</dbReference>
<gene>
    <name evidence="7" type="ORF">COV05_01860</name>
</gene>
<evidence type="ECO:0000256" key="1">
    <source>
        <dbReference type="ARBA" id="ARBA00010876"/>
    </source>
</evidence>
<dbReference type="PANTHER" id="PTHR21600:SF44">
    <property type="entry name" value="RIBOSOMAL LARGE SUBUNIT PSEUDOURIDINE SYNTHASE D"/>
    <property type="match status" value="1"/>
</dbReference>
<dbReference type="PROSITE" id="PS50889">
    <property type="entry name" value="S4"/>
    <property type="match status" value="1"/>
</dbReference>
<dbReference type="Pfam" id="PF00849">
    <property type="entry name" value="PseudoU_synth_2"/>
    <property type="match status" value="1"/>
</dbReference>
<dbReference type="GO" id="GO:0000455">
    <property type="term" value="P:enzyme-directed rRNA pseudouridine synthesis"/>
    <property type="evidence" value="ECO:0007669"/>
    <property type="project" value="UniProtKB-ARBA"/>
</dbReference>
<dbReference type="PANTHER" id="PTHR21600">
    <property type="entry name" value="MITOCHONDRIAL RNA PSEUDOURIDINE SYNTHASE"/>
    <property type="match status" value="1"/>
</dbReference>
<dbReference type="InterPro" id="IPR050188">
    <property type="entry name" value="RluA_PseudoU_synthase"/>
</dbReference>
<keyword evidence="4" id="KW-0694">RNA-binding</keyword>
<keyword evidence="2 5" id="KW-0413">Isomerase</keyword>
<comment type="caution">
    <text evidence="7">The sequence shown here is derived from an EMBL/GenBank/DDBJ whole genome shotgun (WGS) entry which is preliminary data.</text>
</comment>
<name>A0A2M8LHJ5_9BACT</name>
<evidence type="ECO:0000256" key="3">
    <source>
        <dbReference type="PIRSR" id="PIRSR606225-1"/>
    </source>
</evidence>
<dbReference type="Gene3D" id="3.30.2350.10">
    <property type="entry name" value="Pseudouridine synthase"/>
    <property type="match status" value="1"/>
</dbReference>
<dbReference type="SUPFAM" id="SSF55174">
    <property type="entry name" value="Alpha-L RNA-binding motif"/>
    <property type="match status" value="1"/>
</dbReference>
<dbReference type="InterPro" id="IPR036986">
    <property type="entry name" value="S4_RNA-bd_sf"/>
</dbReference>
<evidence type="ECO:0000313" key="8">
    <source>
        <dbReference type="Proteomes" id="UP000231436"/>
    </source>
</evidence>
<feature type="domain" description="RNA-binding S4" evidence="6">
    <location>
        <begin position="13"/>
        <end position="72"/>
    </location>
</feature>
<proteinExistence type="inferred from homology"/>
<dbReference type="InterPro" id="IPR006145">
    <property type="entry name" value="PsdUridine_synth_RsuA/RluA"/>
</dbReference>
<dbReference type="InterPro" id="IPR020103">
    <property type="entry name" value="PsdUridine_synth_cat_dom_sf"/>
</dbReference>
<sequence length="308" mass="35323">MPTIEITEEDAGVRLDLFLSKIIDISRSKIQKLIKEESVTINDKPAKTKTLLEPGDRVTYSEPDRTPFEKTEEPPVLDVIYEDDDLFVIHKPAGLLVHEAMKDEHRTTVVDGVLARYPQIKEIGDDPKRPGIVHRLDKDVSGLMVIAKTQEAFEFLKQQFKDRTIKKEYLALVYGILPKETDIITLNIERSKNKGRMVARTGEQTGKEARTEYDVLRRFATATFIQVKIFTGRTHQIRVHFQAIGYPIVGDKLYKVKNMKFRDIPMDRLFLHAYKLGITLMDGTQKSFMAPLPKNLEDLLETLPVNSQ</sequence>
<dbReference type="GO" id="GO:0120159">
    <property type="term" value="F:rRNA pseudouridine synthase activity"/>
    <property type="evidence" value="ECO:0007669"/>
    <property type="project" value="UniProtKB-ARBA"/>
</dbReference>
<comment type="similarity">
    <text evidence="1 5">Belongs to the pseudouridine synthase RluA family.</text>
</comment>
<evidence type="ECO:0000256" key="4">
    <source>
        <dbReference type="PROSITE-ProRule" id="PRU00182"/>
    </source>
</evidence>
<dbReference type="InterPro" id="IPR002942">
    <property type="entry name" value="S4_RNA-bd"/>
</dbReference>
<dbReference type="CDD" id="cd02869">
    <property type="entry name" value="PseudoU_synth_RluA_like"/>
    <property type="match status" value="1"/>
</dbReference>
<reference evidence="8" key="1">
    <citation type="submission" date="2017-09" db="EMBL/GenBank/DDBJ databases">
        <title>Depth-based differentiation of microbial function through sediment-hosted aquifers and enrichment of novel symbionts in the deep terrestrial subsurface.</title>
        <authorList>
            <person name="Probst A.J."/>
            <person name="Ladd B."/>
            <person name="Jarett J.K."/>
            <person name="Geller-Mcgrath D.E."/>
            <person name="Sieber C.M.K."/>
            <person name="Emerson J.B."/>
            <person name="Anantharaman K."/>
            <person name="Thomas B.C."/>
            <person name="Malmstrom R."/>
            <person name="Stieglmeier M."/>
            <person name="Klingl A."/>
            <person name="Woyke T."/>
            <person name="Ryan C.M."/>
            <person name="Banfield J.F."/>
        </authorList>
    </citation>
    <scope>NUCLEOTIDE SEQUENCE [LARGE SCALE GENOMIC DNA]</scope>
</reference>
<dbReference type="Pfam" id="PF01479">
    <property type="entry name" value="S4"/>
    <property type="match status" value="1"/>
</dbReference>
<dbReference type="InterPro" id="IPR006224">
    <property type="entry name" value="PsdUridine_synth_RluA-like_CS"/>
</dbReference>
<comment type="function">
    <text evidence="5">Responsible for synthesis of pseudouridine from uracil.</text>
</comment>
<accession>A0A2M8LHJ5</accession>
<evidence type="ECO:0000256" key="2">
    <source>
        <dbReference type="ARBA" id="ARBA00023235"/>
    </source>
</evidence>
<evidence type="ECO:0000313" key="7">
    <source>
        <dbReference type="EMBL" id="PJE76921.1"/>
    </source>
</evidence>
<comment type="catalytic activity">
    <reaction evidence="5">
        <text>a uridine in RNA = a pseudouridine in RNA</text>
        <dbReference type="Rhea" id="RHEA:48348"/>
        <dbReference type="Rhea" id="RHEA-COMP:12068"/>
        <dbReference type="Rhea" id="RHEA-COMP:12069"/>
        <dbReference type="ChEBI" id="CHEBI:65314"/>
        <dbReference type="ChEBI" id="CHEBI:65315"/>
    </reaction>
</comment>
<dbReference type="SMART" id="SM00363">
    <property type="entry name" value="S4"/>
    <property type="match status" value="1"/>
</dbReference>
<dbReference type="AlphaFoldDB" id="A0A2M8LHJ5"/>
<dbReference type="InterPro" id="IPR006225">
    <property type="entry name" value="PsdUridine_synth_RluC/D"/>
</dbReference>
<protein>
    <recommendedName>
        <fullName evidence="5">Pseudouridine synthase</fullName>
        <ecNumber evidence="5">5.4.99.-</ecNumber>
    </recommendedName>
</protein>
<dbReference type="GO" id="GO:0003723">
    <property type="term" value="F:RNA binding"/>
    <property type="evidence" value="ECO:0007669"/>
    <property type="project" value="UniProtKB-KW"/>
</dbReference>
<dbReference type="PROSITE" id="PS01129">
    <property type="entry name" value="PSI_RLU"/>
    <property type="match status" value="1"/>
</dbReference>